<dbReference type="PANTHER" id="PTHR34776">
    <property type="entry name" value="F17F16.3 PROTEIN"/>
    <property type="match status" value="1"/>
</dbReference>
<sequence length="383" mass="41957">MPTTRAAARKSNGNEERAKDGLVAKPGDKHKTTAPQRSPKKRKVEDSTEASNGRGEPREEKADEKKPTTQGHGNSQEEEEKKPAAGSGGSKGLNGTGETKSSAIGKESGRTSSIVVEKGIIYFFIRGRVNVPDPHSVTDIQRTYFVLRPLPDDAKLKDGVIPEGKNARLIALPKKKFPNSHRDRFMAFVEKSKASMAELKDTFFVGAEKETETRGTQEIPPVTAIGEGIYAVTLTGRTSHLAYVLTIPTEISEVQTSLGLQEKGSFVLSLKNPEGGGPSSAQLPAKPDFPHEIMEEFRGRKWLPVGRPEHLDYSNSQVLLIGEGKDSFAGAIPTNGEYQTAEDEILRLDEEEEARIEHLNGDDTIFDDLHVSKQEFPALKSTW</sequence>
<proteinExistence type="predicted"/>
<organism evidence="2">
    <name type="scientific">Eremomyces bilateralis CBS 781.70</name>
    <dbReference type="NCBI Taxonomy" id="1392243"/>
    <lineage>
        <taxon>Eukaryota</taxon>
        <taxon>Fungi</taxon>
        <taxon>Dikarya</taxon>
        <taxon>Ascomycota</taxon>
        <taxon>Pezizomycotina</taxon>
        <taxon>Dothideomycetes</taxon>
        <taxon>Dothideomycetes incertae sedis</taxon>
        <taxon>Eremomycetales</taxon>
        <taxon>Eremomycetaceae</taxon>
        <taxon>Eremomyces</taxon>
    </lineage>
</organism>
<feature type="compositionally biased region" description="Basic and acidic residues" evidence="1">
    <location>
        <begin position="12"/>
        <end position="31"/>
    </location>
</feature>
<reference evidence="2 4" key="1">
    <citation type="submission" date="2020-01" db="EMBL/GenBank/DDBJ databases">
        <authorList>
            <consortium name="DOE Joint Genome Institute"/>
            <person name="Haridas S."/>
            <person name="Albert R."/>
            <person name="Binder M."/>
            <person name="Bloem J."/>
            <person name="Labutti K."/>
            <person name="Salamov A."/>
            <person name="Andreopoulos B."/>
            <person name="Baker S.E."/>
            <person name="Barry K."/>
            <person name="Bills G."/>
            <person name="Bluhm B.H."/>
            <person name="Cannon C."/>
            <person name="Castanera R."/>
            <person name="Culley D.E."/>
            <person name="Daum C."/>
            <person name="Ezra D."/>
            <person name="Gonzalez J.B."/>
            <person name="Henrissat B."/>
            <person name="Kuo A."/>
            <person name="Liang C."/>
            <person name="Lipzen A."/>
            <person name="Lutzoni F."/>
            <person name="Magnuson J."/>
            <person name="Mondo S."/>
            <person name="Nolan M."/>
            <person name="Ohm R."/>
            <person name="Pangilinan J."/>
            <person name="Park H.-J."/>
            <person name="Ramirez L."/>
            <person name="Alfaro M."/>
            <person name="Sun H."/>
            <person name="Tritt A."/>
            <person name="Yoshinaga Y."/>
            <person name="Zwiers L.-H."/>
            <person name="Turgeon B.G."/>
            <person name="Goodwin S.B."/>
            <person name="Spatafora J.W."/>
            <person name="Crous P.W."/>
            <person name="Grigoriev I.V."/>
        </authorList>
    </citation>
    <scope>NUCLEOTIDE SEQUENCE</scope>
    <source>
        <strain evidence="2 4">CBS 781.70</strain>
    </source>
</reference>
<evidence type="ECO:0000256" key="1">
    <source>
        <dbReference type="SAM" id="MobiDB-lite"/>
    </source>
</evidence>
<feature type="region of interest" description="Disordered" evidence="1">
    <location>
        <begin position="1"/>
        <end position="110"/>
    </location>
</feature>
<dbReference type="AlphaFoldDB" id="A0A6G1GG77"/>
<dbReference type="OrthoDB" id="1028014at2759"/>
<evidence type="ECO:0000313" key="3">
    <source>
        <dbReference type="Proteomes" id="UP000504638"/>
    </source>
</evidence>
<evidence type="ECO:0008006" key="5">
    <source>
        <dbReference type="Google" id="ProtNLM"/>
    </source>
</evidence>
<feature type="compositionally biased region" description="Basic and acidic residues" evidence="1">
    <location>
        <begin position="55"/>
        <end position="67"/>
    </location>
</feature>
<evidence type="ECO:0000313" key="4">
    <source>
        <dbReference type="RefSeq" id="XP_033538736.1"/>
    </source>
</evidence>
<feature type="compositionally biased region" description="Gly residues" evidence="1">
    <location>
        <begin position="86"/>
        <end position="95"/>
    </location>
</feature>
<dbReference type="Proteomes" id="UP000504638">
    <property type="component" value="Unplaced"/>
</dbReference>
<gene>
    <name evidence="2 4" type="ORF">P152DRAFT_504494</name>
</gene>
<dbReference type="PANTHER" id="PTHR34776:SF1">
    <property type="entry name" value="F17F16.3 PROTEIN"/>
    <property type="match status" value="1"/>
</dbReference>
<dbReference type="EMBL" id="ML975149">
    <property type="protein sequence ID" value="KAF1817105.1"/>
    <property type="molecule type" value="Genomic_DNA"/>
</dbReference>
<reference evidence="4" key="3">
    <citation type="submission" date="2025-04" db="UniProtKB">
        <authorList>
            <consortium name="RefSeq"/>
        </authorList>
    </citation>
    <scope>IDENTIFICATION</scope>
    <source>
        <strain evidence="4">CBS 781.70</strain>
    </source>
</reference>
<accession>A0A6G1GG77</accession>
<name>A0A6G1GG77_9PEZI</name>
<evidence type="ECO:0000313" key="2">
    <source>
        <dbReference type="EMBL" id="KAF1817105.1"/>
    </source>
</evidence>
<reference evidence="4" key="2">
    <citation type="submission" date="2020-04" db="EMBL/GenBank/DDBJ databases">
        <authorList>
            <consortium name="NCBI Genome Project"/>
        </authorList>
    </citation>
    <scope>NUCLEOTIDE SEQUENCE</scope>
    <source>
        <strain evidence="4">CBS 781.70</strain>
    </source>
</reference>
<protein>
    <recommendedName>
        <fullName evidence="5">BTB domain transcription factor</fullName>
    </recommendedName>
</protein>
<dbReference type="RefSeq" id="XP_033538736.1">
    <property type="nucleotide sequence ID" value="XM_033682377.1"/>
</dbReference>
<keyword evidence="3" id="KW-1185">Reference proteome</keyword>
<dbReference type="GeneID" id="54422947"/>